<feature type="region of interest" description="Disordered" evidence="1">
    <location>
        <begin position="80"/>
        <end position="103"/>
    </location>
</feature>
<proteinExistence type="predicted"/>
<dbReference type="EMBL" id="LUGG01000007">
    <property type="protein sequence ID" value="OBZ72893.1"/>
    <property type="molecule type" value="Genomic_DNA"/>
</dbReference>
<protein>
    <submittedName>
        <fullName evidence="2">Uncharacterized protein</fullName>
    </submittedName>
</protein>
<feature type="region of interest" description="Disordered" evidence="1">
    <location>
        <begin position="1"/>
        <end position="58"/>
    </location>
</feature>
<sequence>MAPMGEPQYGGAAPGGSSAARSDRFSHRASYLADEYPRSMGPSQLSGPGMPGPSRSVLYPAAADSQVVLHEELLARFGRAAHNHPYASPARRPPPGSPWRRSA</sequence>
<comment type="caution">
    <text evidence="2">The sequence shown here is derived from an EMBL/GenBank/DDBJ whole genome shotgun (WGS) entry which is preliminary data.</text>
</comment>
<name>A0A1C7M7M0_GRIFR</name>
<gene>
    <name evidence="2" type="ORF">A0H81_06738</name>
</gene>
<organism evidence="2 3">
    <name type="scientific">Grifola frondosa</name>
    <name type="common">Maitake</name>
    <name type="synonym">Polyporus frondosus</name>
    <dbReference type="NCBI Taxonomy" id="5627"/>
    <lineage>
        <taxon>Eukaryota</taxon>
        <taxon>Fungi</taxon>
        <taxon>Dikarya</taxon>
        <taxon>Basidiomycota</taxon>
        <taxon>Agaricomycotina</taxon>
        <taxon>Agaricomycetes</taxon>
        <taxon>Polyporales</taxon>
        <taxon>Grifolaceae</taxon>
        <taxon>Grifola</taxon>
    </lineage>
</organism>
<dbReference type="Proteomes" id="UP000092993">
    <property type="component" value="Unassembled WGS sequence"/>
</dbReference>
<evidence type="ECO:0000313" key="2">
    <source>
        <dbReference type="EMBL" id="OBZ72893.1"/>
    </source>
</evidence>
<evidence type="ECO:0000256" key="1">
    <source>
        <dbReference type="SAM" id="MobiDB-lite"/>
    </source>
</evidence>
<evidence type="ECO:0000313" key="3">
    <source>
        <dbReference type="Proteomes" id="UP000092993"/>
    </source>
</evidence>
<keyword evidence="3" id="KW-1185">Reference proteome</keyword>
<accession>A0A1C7M7M0</accession>
<dbReference type="OrthoDB" id="6159439at2759"/>
<dbReference type="AlphaFoldDB" id="A0A1C7M7M0"/>
<reference evidence="2 3" key="1">
    <citation type="submission" date="2016-03" db="EMBL/GenBank/DDBJ databases">
        <title>Whole genome sequencing of Grifola frondosa 9006-11.</title>
        <authorList>
            <person name="Min B."/>
            <person name="Park H."/>
            <person name="Kim J.-G."/>
            <person name="Cho H."/>
            <person name="Oh Y.-L."/>
            <person name="Kong W.-S."/>
            <person name="Choi I.-G."/>
        </authorList>
    </citation>
    <scope>NUCLEOTIDE SEQUENCE [LARGE SCALE GENOMIC DNA]</scope>
    <source>
        <strain evidence="2 3">9006-11</strain>
    </source>
</reference>